<dbReference type="EMBL" id="JAXBLV010000144">
    <property type="protein sequence ID" value="MDY3559794.1"/>
    <property type="molecule type" value="Genomic_DNA"/>
</dbReference>
<dbReference type="InterPro" id="IPR001680">
    <property type="entry name" value="WD40_rpt"/>
</dbReference>
<dbReference type="Gene3D" id="2.130.10.10">
    <property type="entry name" value="YVTN repeat-like/Quinoprotein amine dehydrogenase"/>
    <property type="match status" value="3"/>
</dbReference>
<organism evidence="1 2">
    <name type="scientific">Gemmata algarum</name>
    <dbReference type="NCBI Taxonomy" id="2975278"/>
    <lineage>
        <taxon>Bacteria</taxon>
        <taxon>Pseudomonadati</taxon>
        <taxon>Planctomycetota</taxon>
        <taxon>Planctomycetia</taxon>
        <taxon>Gemmatales</taxon>
        <taxon>Gemmataceae</taxon>
        <taxon>Gemmata</taxon>
    </lineage>
</organism>
<dbReference type="SUPFAM" id="SSF82171">
    <property type="entry name" value="DPP6 N-terminal domain-like"/>
    <property type="match status" value="1"/>
</dbReference>
<proteinExistence type="predicted"/>
<gene>
    <name evidence="1" type="ORF">R5W23_000964</name>
</gene>
<accession>A0ABU5EX18</accession>
<evidence type="ECO:0000313" key="1">
    <source>
        <dbReference type="EMBL" id="MDY3559794.1"/>
    </source>
</evidence>
<protein>
    <recommendedName>
        <fullName evidence="3">WD40 repeat domain-containing protein</fullName>
    </recommendedName>
</protein>
<dbReference type="InterPro" id="IPR015943">
    <property type="entry name" value="WD40/YVTN_repeat-like_dom_sf"/>
</dbReference>
<dbReference type="SUPFAM" id="SSF50969">
    <property type="entry name" value="YVTN repeat-like/Quinoprotein amine dehydrogenase"/>
    <property type="match status" value="1"/>
</dbReference>
<name>A0ABU5EX18_9BACT</name>
<evidence type="ECO:0000313" key="2">
    <source>
        <dbReference type="Proteomes" id="UP001272242"/>
    </source>
</evidence>
<reference evidence="2" key="1">
    <citation type="journal article" date="2023" name="Mar. Drugs">
        <title>Gemmata algarum, a Novel Planctomycete Isolated from an Algal Mat, Displays Antimicrobial Activity.</title>
        <authorList>
            <person name="Kumar G."/>
            <person name="Kallscheuer N."/>
            <person name="Kashif M."/>
            <person name="Ahamad S."/>
            <person name="Jagadeeshwari U."/>
            <person name="Pannikurungottu S."/>
            <person name="Haufschild T."/>
            <person name="Kabuu M."/>
            <person name="Sasikala C."/>
            <person name="Jogler C."/>
            <person name="Ramana C."/>
        </authorList>
    </citation>
    <scope>NUCLEOTIDE SEQUENCE [LARGE SCALE GENOMIC DNA]</scope>
    <source>
        <strain evidence="2">JC673</strain>
    </source>
</reference>
<dbReference type="PANTHER" id="PTHR19879:SF1">
    <property type="entry name" value="CANNONBALL-RELATED"/>
    <property type="match status" value="1"/>
</dbReference>
<keyword evidence="2" id="KW-1185">Reference proteome</keyword>
<sequence length="691" mass="74475">MPDTHFPLGVVARLGTSDFRLPTRYATVFLMPPDCRTYIASDAGARVYREYDLGNGRAGRTILGPELYGPVSRPSADGTRIAVAATDGIRVVDLTDGRVVFALPPGPEVVRFALAPAGDRLAVVVRNPDTEQREADGDMEDVYVRSVVVHDIGPAPGCRELFPLVNYGVTALFSQDGCRVAVSGEWREEHDDQPPPFDGPPPVQVWDLTTGAEVARIRPPDEPISVYPAAAAGEWLLLCSANTALPVGLYDFATGQLIRAYRIDDPPGYQKGKYDLSPDGRVLAGHAWHGPVVRRDARTGAVIDITPCPFPTSDRSYTGDLAVLADGTVTALRVDNQAVQAWTAPEGRPLTRVVGGIAPITAIGFADHGREVRTAGRGEAVVRRWDARTGERLGETDLPEAVARCCLGRIWFGLADRLVAQSRYGSVAFHLATREARLTPAVYEEATLGESLSADGWRVSLPTHYRNETDVGVRVEHVIDGGAWEIYRFDSHSAAAAYDRGRVLLAHNDRPGARRTMVCLRVGPGRAEVIWSRTLPVGPEHRKSYRSGVDHARVNFSVADPAIVWASDGSTVLVIPGPERVPFLIDPASGETIAAWVTAVGWPHAAHPSRPVLATTTADGDGLILADWRTGVQIAVLMERCYPHALAWSPDGSRLVASGADGMAWVFDLEAIMTPTSTDLGTGPNAPSRFS</sequence>
<dbReference type="SMART" id="SM00320">
    <property type="entry name" value="WD40"/>
    <property type="match status" value="2"/>
</dbReference>
<dbReference type="InterPro" id="IPR011044">
    <property type="entry name" value="Quino_amine_DH_bsu"/>
</dbReference>
<dbReference type="PANTHER" id="PTHR19879">
    <property type="entry name" value="TRANSCRIPTION INITIATION FACTOR TFIID"/>
    <property type="match status" value="1"/>
</dbReference>
<comment type="caution">
    <text evidence="1">The sequence shown here is derived from an EMBL/GenBank/DDBJ whole genome shotgun (WGS) entry which is preliminary data.</text>
</comment>
<evidence type="ECO:0008006" key="3">
    <source>
        <dbReference type="Google" id="ProtNLM"/>
    </source>
</evidence>
<dbReference type="RefSeq" id="WP_320686492.1">
    <property type="nucleotide sequence ID" value="NZ_JAXBLV010000144.1"/>
</dbReference>
<dbReference type="Proteomes" id="UP001272242">
    <property type="component" value="Unassembled WGS sequence"/>
</dbReference>